<protein>
    <submittedName>
        <fullName evidence="1">Uncharacterized protein</fullName>
    </submittedName>
</protein>
<keyword evidence="2" id="KW-1185">Reference proteome</keyword>
<name>A0ABQ6QW48_9BACT</name>
<comment type="caution">
    <text evidence="1">The sequence shown here is derived from an EMBL/GenBank/DDBJ whole genome shotgun (WGS) entry which is preliminary data.</text>
</comment>
<proteinExistence type="predicted"/>
<evidence type="ECO:0000313" key="1">
    <source>
        <dbReference type="EMBL" id="GMU08270.1"/>
    </source>
</evidence>
<dbReference type="Proteomes" id="UP001342631">
    <property type="component" value="Unassembled WGS sequence"/>
</dbReference>
<evidence type="ECO:0000313" key="2">
    <source>
        <dbReference type="Proteomes" id="UP001342631"/>
    </source>
</evidence>
<gene>
    <name evidence="1" type="ORF">ASNO1_45230</name>
</gene>
<accession>A0ABQ6QW48</accession>
<organism evidence="1 2">
    <name type="scientific">Corallococcus caeni</name>
    <dbReference type="NCBI Taxonomy" id="3082388"/>
    <lineage>
        <taxon>Bacteria</taxon>
        <taxon>Pseudomonadati</taxon>
        <taxon>Myxococcota</taxon>
        <taxon>Myxococcia</taxon>
        <taxon>Myxococcales</taxon>
        <taxon>Cystobacterineae</taxon>
        <taxon>Myxococcaceae</taxon>
        <taxon>Corallococcus</taxon>
    </lineage>
</organism>
<reference evidence="1 2" key="1">
    <citation type="journal article" date="2024" name="Arch. Microbiol.">
        <title>Corallococcus caeni sp. nov., a novel myxobacterium isolated from activated sludge.</title>
        <authorList>
            <person name="Tomita S."/>
            <person name="Nakai R."/>
            <person name="Kuroda K."/>
            <person name="Kurashita H."/>
            <person name="Hatamoto M."/>
            <person name="Yamaguchi T."/>
            <person name="Narihiro T."/>
        </authorList>
    </citation>
    <scope>NUCLEOTIDE SEQUENCE [LARGE SCALE GENOMIC DNA]</scope>
    <source>
        <strain evidence="1 2">NO1</strain>
    </source>
</reference>
<dbReference type="EMBL" id="BTTX01000004">
    <property type="protein sequence ID" value="GMU08270.1"/>
    <property type="molecule type" value="Genomic_DNA"/>
</dbReference>
<sequence length="68" mass="7116">MRGKPEALAAPNAKQQFAGQVRGREVGRVANLGLLPREVQPSVGVEAARGLQLGGAVLHRAVHVGGRR</sequence>